<feature type="signal peptide" evidence="1">
    <location>
        <begin position="1"/>
        <end position="20"/>
    </location>
</feature>
<evidence type="ECO:0000256" key="1">
    <source>
        <dbReference type="SAM" id="SignalP"/>
    </source>
</evidence>
<name>A0A2K1PYX3_9GAMM</name>
<dbReference type="PANTHER" id="PTHR40590:SF1">
    <property type="entry name" value="CYTOPLASMIC PROTEIN"/>
    <property type="match status" value="1"/>
</dbReference>
<dbReference type="CDD" id="cd14789">
    <property type="entry name" value="Tiki"/>
    <property type="match status" value="1"/>
</dbReference>
<proteinExistence type="predicted"/>
<dbReference type="EMBL" id="NPZB01000002">
    <property type="protein sequence ID" value="PNS07988.1"/>
    <property type="molecule type" value="Genomic_DNA"/>
</dbReference>
<dbReference type="AlphaFoldDB" id="A0A2K1PYX3"/>
<dbReference type="Pfam" id="PF01963">
    <property type="entry name" value="TraB_PrgY_gumN"/>
    <property type="match status" value="1"/>
</dbReference>
<evidence type="ECO:0008006" key="4">
    <source>
        <dbReference type="Google" id="ProtNLM"/>
    </source>
</evidence>
<organism evidence="2 3">
    <name type="scientific">Solilutibacter silvestris</name>
    <dbReference type="NCBI Taxonomy" id="1645665"/>
    <lineage>
        <taxon>Bacteria</taxon>
        <taxon>Pseudomonadati</taxon>
        <taxon>Pseudomonadota</taxon>
        <taxon>Gammaproteobacteria</taxon>
        <taxon>Lysobacterales</taxon>
        <taxon>Lysobacteraceae</taxon>
        <taxon>Solilutibacter</taxon>
    </lineage>
</organism>
<dbReference type="InterPro" id="IPR047111">
    <property type="entry name" value="YbaP-like"/>
</dbReference>
<dbReference type="PANTHER" id="PTHR40590">
    <property type="entry name" value="CYTOPLASMIC PROTEIN-RELATED"/>
    <property type="match status" value="1"/>
</dbReference>
<dbReference type="InterPro" id="IPR002816">
    <property type="entry name" value="TraB/PrgY/GumN_fam"/>
</dbReference>
<dbReference type="PROSITE" id="PS51257">
    <property type="entry name" value="PROKAR_LIPOPROTEIN"/>
    <property type="match status" value="1"/>
</dbReference>
<keyword evidence="3" id="KW-1185">Reference proteome</keyword>
<protein>
    <recommendedName>
        <fullName evidence="4">TraB/GumN family protein</fullName>
    </recommendedName>
</protein>
<feature type="chain" id="PRO_5014408483" description="TraB/GumN family protein" evidence="1">
    <location>
        <begin position="21"/>
        <end position="319"/>
    </location>
</feature>
<dbReference type="RefSeq" id="WP_165782474.1">
    <property type="nucleotide sequence ID" value="NZ_NPZB01000002.1"/>
</dbReference>
<sequence length="319" mass="34161">MKRTLAIGLALLLACGSATAREVAKTPPRPVPLLWKACDADNCIYLLGSFHVLKASDYPLSNDVDAALAKSARVVFEISPTEMQDKNAAAMALFQAGVRMDGTTLDSDLSPAQQAKLAAWLGKHETGLAKSGLGNAALQRLKPWFVAILITQLEYQTAGMSPEYGLDEHMTKAAGDAGKQTQGLETVAEQVRILSGLSVKDQVQMLEESLDESGSTASEIAALHKAWRVGDAATLWKDMGAKLLHDYPDAYRVIDADRNARWLPRLASMLDTPGEKDTLVVVGSLHLLGPDGLVEGLKARGYNVERVCSACAAGNSHHD</sequence>
<gene>
    <name evidence="2" type="ORF">Lysil_2164</name>
</gene>
<evidence type="ECO:0000313" key="3">
    <source>
        <dbReference type="Proteomes" id="UP000236220"/>
    </source>
</evidence>
<reference evidence="2 3" key="1">
    <citation type="submission" date="2017-08" db="EMBL/GenBank/DDBJ databases">
        <title>Lysobacter sylvestris genome.</title>
        <authorList>
            <person name="Zhang D.-C."/>
            <person name="Albuquerque L."/>
            <person name="Franca L."/>
            <person name="Froufe H.J.C."/>
            <person name="Barroso C."/>
            <person name="Egas C."/>
            <person name="Da Costa M."/>
            <person name="Margesin R."/>
        </authorList>
    </citation>
    <scope>NUCLEOTIDE SEQUENCE [LARGE SCALE GENOMIC DNA]</scope>
    <source>
        <strain evidence="2 3">AM20-91</strain>
    </source>
</reference>
<evidence type="ECO:0000313" key="2">
    <source>
        <dbReference type="EMBL" id="PNS07988.1"/>
    </source>
</evidence>
<accession>A0A2K1PYX3</accession>
<dbReference type="Proteomes" id="UP000236220">
    <property type="component" value="Unassembled WGS sequence"/>
</dbReference>
<keyword evidence="1" id="KW-0732">Signal</keyword>
<comment type="caution">
    <text evidence="2">The sequence shown here is derived from an EMBL/GenBank/DDBJ whole genome shotgun (WGS) entry which is preliminary data.</text>
</comment>